<keyword evidence="3" id="KW-1185">Reference proteome</keyword>
<sequence length="86" mass="9166">MHCSIEAKSEEVKCSETGCIEVCITAFEDERGPGGIFDPLRFVISRNKGQERAGQAVEEAGVDPSKNVTADGSAGPNPTKVEVEKK</sequence>
<dbReference type="EMBL" id="JANPWB010000009">
    <property type="protein sequence ID" value="KAJ1158864.1"/>
    <property type="molecule type" value="Genomic_DNA"/>
</dbReference>
<proteinExistence type="predicted"/>
<dbReference type="AlphaFoldDB" id="A0AAV7S1G4"/>
<evidence type="ECO:0008006" key="4">
    <source>
        <dbReference type="Google" id="ProtNLM"/>
    </source>
</evidence>
<reference evidence="2" key="1">
    <citation type="journal article" date="2022" name="bioRxiv">
        <title>Sequencing and chromosome-scale assembly of the giantPleurodeles waltlgenome.</title>
        <authorList>
            <person name="Brown T."/>
            <person name="Elewa A."/>
            <person name="Iarovenko S."/>
            <person name="Subramanian E."/>
            <person name="Araus A.J."/>
            <person name="Petzold A."/>
            <person name="Susuki M."/>
            <person name="Suzuki K.-i.T."/>
            <person name="Hayashi T."/>
            <person name="Toyoda A."/>
            <person name="Oliveira C."/>
            <person name="Osipova E."/>
            <person name="Leigh N.D."/>
            <person name="Simon A."/>
            <person name="Yun M.H."/>
        </authorList>
    </citation>
    <scope>NUCLEOTIDE SEQUENCE</scope>
    <source>
        <strain evidence="2">20211129_DDA</strain>
        <tissue evidence="2">Liver</tissue>
    </source>
</reference>
<organism evidence="2 3">
    <name type="scientific">Pleurodeles waltl</name>
    <name type="common">Iberian ribbed newt</name>
    <dbReference type="NCBI Taxonomy" id="8319"/>
    <lineage>
        <taxon>Eukaryota</taxon>
        <taxon>Metazoa</taxon>
        <taxon>Chordata</taxon>
        <taxon>Craniata</taxon>
        <taxon>Vertebrata</taxon>
        <taxon>Euteleostomi</taxon>
        <taxon>Amphibia</taxon>
        <taxon>Batrachia</taxon>
        <taxon>Caudata</taxon>
        <taxon>Salamandroidea</taxon>
        <taxon>Salamandridae</taxon>
        <taxon>Pleurodelinae</taxon>
        <taxon>Pleurodeles</taxon>
    </lineage>
</organism>
<evidence type="ECO:0000313" key="3">
    <source>
        <dbReference type="Proteomes" id="UP001066276"/>
    </source>
</evidence>
<name>A0AAV7S1G4_PLEWA</name>
<dbReference type="Proteomes" id="UP001066276">
    <property type="component" value="Chromosome 5"/>
</dbReference>
<comment type="caution">
    <text evidence="2">The sequence shown here is derived from an EMBL/GenBank/DDBJ whole genome shotgun (WGS) entry which is preliminary data.</text>
</comment>
<evidence type="ECO:0000256" key="1">
    <source>
        <dbReference type="SAM" id="MobiDB-lite"/>
    </source>
</evidence>
<evidence type="ECO:0000313" key="2">
    <source>
        <dbReference type="EMBL" id="KAJ1158864.1"/>
    </source>
</evidence>
<accession>A0AAV7S1G4</accession>
<feature type="region of interest" description="Disordered" evidence="1">
    <location>
        <begin position="53"/>
        <end position="86"/>
    </location>
</feature>
<protein>
    <recommendedName>
        <fullName evidence="4">Ferredoxin</fullName>
    </recommendedName>
</protein>
<gene>
    <name evidence="2" type="ORF">NDU88_011537</name>
</gene>